<protein>
    <submittedName>
        <fullName evidence="5">Helix-turn-helix transcriptional regulator</fullName>
    </submittedName>
</protein>
<dbReference type="Proteomes" id="UP000640274">
    <property type="component" value="Unassembled WGS sequence"/>
</dbReference>
<dbReference type="RefSeq" id="WP_199018504.1">
    <property type="nucleotide sequence ID" value="NZ_JAELUP010000016.1"/>
</dbReference>
<name>A0A934J095_9BACL</name>
<accession>A0A934J095</accession>
<dbReference type="SMART" id="SM00342">
    <property type="entry name" value="HTH_ARAC"/>
    <property type="match status" value="1"/>
</dbReference>
<dbReference type="SUPFAM" id="SSF51215">
    <property type="entry name" value="Regulatory protein AraC"/>
    <property type="match status" value="1"/>
</dbReference>
<dbReference type="Gene3D" id="1.10.10.60">
    <property type="entry name" value="Homeodomain-like"/>
    <property type="match status" value="2"/>
</dbReference>
<dbReference type="Pfam" id="PF02311">
    <property type="entry name" value="AraC_binding"/>
    <property type="match status" value="1"/>
</dbReference>
<dbReference type="InterPro" id="IPR009057">
    <property type="entry name" value="Homeodomain-like_sf"/>
</dbReference>
<sequence>MIEVSEVRQDHGVEWYEEGQLQQQGYCLVIVTYGKCVYWVNHEKLIMEKGDLLLLAEGVPFYGKSIPTVFHTKYKIKFQAREDAMKLSILQQPELFKHRMGCYDIVLERLKELLHQWKEKPSYYEMMSAALFTEVLIQISQELDRGMISTEKHRCAERMKYYIQQNYRDRVTKEELGNAIQRTPNYAAALFRQVTGQTISEYVHHHRIKTALYLLTESMLTISEIAEYVGYSDVSYFYRIFKRITGHSPSDYVHERSPIV</sequence>
<keyword evidence="6" id="KW-1185">Reference proteome</keyword>
<dbReference type="PRINTS" id="PR00032">
    <property type="entry name" value="HTHARAC"/>
</dbReference>
<dbReference type="PANTHER" id="PTHR43280:SF10">
    <property type="entry name" value="REGULATORY PROTEIN POCR"/>
    <property type="match status" value="1"/>
</dbReference>
<comment type="caution">
    <text evidence="5">The sequence shown here is derived from an EMBL/GenBank/DDBJ whole genome shotgun (WGS) entry which is preliminary data.</text>
</comment>
<proteinExistence type="predicted"/>
<dbReference type="PROSITE" id="PS01124">
    <property type="entry name" value="HTH_ARAC_FAMILY_2"/>
    <property type="match status" value="1"/>
</dbReference>
<evidence type="ECO:0000256" key="1">
    <source>
        <dbReference type="ARBA" id="ARBA00023015"/>
    </source>
</evidence>
<keyword evidence="2" id="KW-0238">DNA-binding</keyword>
<dbReference type="GO" id="GO:0003700">
    <property type="term" value="F:DNA-binding transcription factor activity"/>
    <property type="evidence" value="ECO:0007669"/>
    <property type="project" value="InterPro"/>
</dbReference>
<keyword evidence="1" id="KW-0805">Transcription regulation</keyword>
<evidence type="ECO:0000256" key="2">
    <source>
        <dbReference type="ARBA" id="ARBA00023125"/>
    </source>
</evidence>
<dbReference type="InterPro" id="IPR003313">
    <property type="entry name" value="AraC-bd"/>
</dbReference>
<dbReference type="AlphaFoldDB" id="A0A934J095"/>
<dbReference type="InterPro" id="IPR020449">
    <property type="entry name" value="Tscrpt_reg_AraC-type_HTH"/>
</dbReference>
<dbReference type="GO" id="GO:0043565">
    <property type="term" value="F:sequence-specific DNA binding"/>
    <property type="evidence" value="ECO:0007669"/>
    <property type="project" value="InterPro"/>
</dbReference>
<evidence type="ECO:0000313" key="5">
    <source>
        <dbReference type="EMBL" id="MBJ6360944.1"/>
    </source>
</evidence>
<dbReference type="PANTHER" id="PTHR43280">
    <property type="entry name" value="ARAC-FAMILY TRANSCRIPTIONAL REGULATOR"/>
    <property type="match status" value="1"/>
</dbReference>
<feature type="domain" description="HTH araC/xylS-type" evidence="4">
    <location>
        <begin position="157"/>
        <end position="255"/>
    </location>
</feature>
<reference evidence="5" key="1">
    <citation type="submission" date="2020-12" db="EMBL/GenBank/DDBJ databases">
        <authorList>
            <person name="Huq M.A."/>
        </authorList>
    </citation>
    <scope>NUCLEOTIDE SEQUENCE</scope>
    <source>
        <strain evidence="5">MAHUQ-46</strain>
    </source>
</reference>
<dbReference type="Pfam" id="PF12833">
    <property type="entry name" value="HTH_18"/>
    <property type="match status" value="1"/>
</dbReference>
<evidence type="ECO:0000313" key="6">
    <source>
        <dbReference type="Proteomes" id="UP000640274"/>
    </source>
</evidence>
<dbReference type="EMBL" id="JAELUP010000016">
    <property type="protein sequence ID" value="MBJ6360944.1"/>
    <property type="molecule type" value="Genomic_DNA"/>
</dbReference>
<dbReference type="InterPro" id="IPR018060">
    <property type="entry name" value="HTH_AraC"/>
</dbReference>
<dbReference type="SUPFAM" id="SSF46689">
    <property type="entry name" value="Homeodomain-like"/>
    <property type="match status" value="1"/>
</dbReference>
<evidence type="ECO:0000259" key="4">
    <source>
        <dbReference type="PROSITE" id="PS01124"/>
    </source>
</evidence>
<dbReference type="InterPro" id="IPR018062">
    <property type="entry name" value="HTH_AraC-typ_CS"/>
</dbReference>
<gene>
    <name evidence="5" type="ORF">JFN88_06375</name>
</gene>
<dbReference type="InterPro" id="IPR037923">
    <property type="entry name" value="HTH-like"/>
</dbReference>
<dbReference type="PROSITE" id="PS00041">
    <property type="entry name" value="HTH_ARAC_FAMILY_1"/>
    <property type="match status" value="1"/>
</dbReference>
<evidence type="ECO:0000256" key="3">
    <source>
        <dbReference type="ARBA" id="ARBA00023163"/>
    </source>
</evidence>
<keyword evidence="3" id="KW-0804">Transcription</keyword>
<organism evidence="5 6">
    <name type="scientific">Paenibacillus roseus</name>
    <dbReference type="NCBI Taxonomy" id="2798579"/>
    <lineage>
        <taxon>Bacteria</taxon>
        <taxon>Bacillati</taxon>
        <taxon>Bacillota</taxon>
        <taxon>Bacilli</taxon>
        <taxon>Bacillales</taxon>
        <taxon>Paenibacillaceae</taxon>
        <taxon>Paenibacillus</taxon>
    </lineage>
</organism>